<comment type="subcellular location">
    <subcellularLocation>
        <location evidence="1">Cell membrane</location>
        <topology evidence="1">Multi-pass membrane protein</topology>
    </subcellularLocation>
</comment>
<dbReference type="Pfam" id="PF07690">
    <property type="entry name" value="MFS_1"/>
    <property type="match status" value="1"/>
</dbReference>
<keyword evidence="5 6" id="KW-0472">Membrane</keyword>
<evidence type="ECO:0000313" key="9">
    <source>
        <dbReference type="Proteomes" id="UP001565243"/>
    </source>
</evidence>
<proteinExistence type="predicted"/>
<feature type="domain" description="Major facilitator superfamily (MFS) profile" evidence="7">
    <location>
        <begin position="17"/>
        <end position="396"/>
    </location>
</feature>
<dbReference type="InterPro" id="IPR020846">
    <property type="entry name" value="MFS_dom"/>
</dbReference>
<keyword evidence="9" id="KW-1185">Reference proteome</keyword>
<feature type="transmembrane region" description="Helical" evidence="6">
    <location>
        <begin position="276"/>
        <end position="298"/>
    </location>
</feature>
<dbReference type="InterPro" id="IPR050189">
    <property type="entry name" value="MFS_Efflux_Transporters"/>
</dbReference>
<dbReference type="PROSITE" id="PS50850">
    <property type="entry name" value="MFS"/>
    <property type="match status" value="1"/>
</dbReference>
<dbReference type="Gene3D" id="1.20.1250.20">
    <property type="entry name" value="MFS general substrate transporter like domains"/>
    <property type="match status" value="2"/>
</dbReference>
<gene>
    <name evidence="8" type="ORF">AB6T85_17040</name>
</gene>
<feature type="transmembrane region" description="Helical" evidence="6">
    <location>
        <begin position="85"/>
        <end position="109"/>
    </location>
</feature>
<dbReference type="InterPro" id="IPR011701">
    <property type="entry name" value="MFS"/>
</dbReference>
<sequence>MTIENPTSPAARAVGPLLFALALGAFAIGLSEFVIMGLLPQVSAAMHVSLAEGSRFISYYALGVVIGAPLFSLSTARLSRKHQLMIFITLFLGGNVSSMLADSAHALVISRFISGLPHGAFLGVAALAAASLVEENRRGQAVGKVMLGLTLASLLGNPAATLLGEHLDWRWAFACVSLLSLADALLIFKLFPQQHEEAQSSPLKEIRGLANSRIWLTLGIAAIGFGGMFAVISYITPILTLAAHLSTLWLPVVLFAFGLGMVLGNLAGGKLADRKIMLSIFCILAWSVLVLTLFPLMVSSVSGLLLGAFLIGTNLALCAPLQVRLMQVAGKAQTLAATLNHSAFNIANALGAFLGAWVVQQGYPMTQTASYGAVLPLMGMVIFAFALLKEVADRKKSAIGATDLI</sequence>
<feature type="transmembrane region" description="Helical" evidence="6">
    <location>
        <begin position="304"/>
        <end position="323"/>
    </location>
</feature>
<protein>
    <submittedName>
        <fullName evidence="8">MFS transporter</fullName>
    </submittedName>
</protein>
<evidence type="ECO:0000313" key="8">
    <source>
        <dbReference type="EMBL" id="MEY8772111.1"/>
    </source>
</evidence>
<dbReference type="SUPFAM" id="SSF103473">
    <property type="entry name" value="MFS general substrate transporter"/>
    <property type="match status" value="1"/>
</dbReference>
<feature type="transmembrane region" description="Helical" evidence="6">
    <location>
        <begin position="145"/>
        <end position="163"/>
    </location>
</feature>
<feature type="transmembrane region" description="Helical" evidence="6">
    <location>
        <begin position="115"/>
        <end position="133"/>
    </location>
</feature>
<evidence type="ECO:0000256" key="1">
    <source>
        <dbReference type="ARBA" id="ARBA00004651"/>
    </source>
</evidence>
<evidence type="ECO:0000256" key="5">
    <source>
        <dbReference type="ARBA" id="ARBA00023136"/>
    </source>
</evidence>
<feature type="transmembrane region" description="Helical" evidence="6">
    <location>
        <begin position="56"/>
        <end position="73"/>
    </location>
</feature>
<feature type="transmembrane region" description="Helical" evidence="6">
    <location>
        <begin position="212"/>
        <end position="235"/>
    </location>
</feature>
<feature type="transmembrane region" description="Helical" evidence="6">
    <location>
        <begin position="369"/>
        <end position="388"/>
    </location>
</feature>
<keyword evidence="4 6" id="KW-1133">Transmembrane helix</keyword>
<dbReference type="Proteomes" id="UP001565243">
    <property type="component" value="Unassembled WGS sequence"/>
</dbReference>
<reference evidence="8 9" key="1">
    <citation type="submission" date="2024-07" db="EMBL/GenBank/DDBJ databases">
        <authorList>
            <person name="Hebao G."/>
        </authorList>
    </citation>
    <scope>NUCLEOTIDE SEQUENCE [LARGE SCALE GENOMIC DNA]</scope>
    <source>
        <strain evidence="8 9">ACCC 02193</strain>
    </source>
</reference>
<dbReference type="CDD" id="cd17324">
    <property type="entry name" value="MFS_NepI_like"/>
    <property type="match status" value="1"/>
</dbReference>
<feature type="transmembrane region" description="Helical" evidence="6">
    <location>
        <begin position="241"/>
        <end position="264"/>
    </location>
</feature>
<organism evidence="8 9">
    <name type="scientific">Erwinia aeris</name>
    <dbReference type="NCBI Taxonomy" id="3239803"/>
    <lineage>
        <taxon>Bacteria</taxon>
        <taxon>Pseudomonadati</taxon>
        <taxon>Pseudomonadota</taxon>
        <taxon>Gammaproteobacteria</taxon>
        <taxon>Enterobacterales</taxon>
        <taxon>Erwiniaceae</taxon>
        <taxon>Erwinia</taxon>
    </lineage>
</organism>
<evidence type="ECO:0000256" key="6">
    <source>
        <dbReference type="SAM" id="Phobius"/>
    </source>
</evidence>
<evidence type="ECO:0000259" key="7">
    <source>
        <dbReference type="PROSITE" id="PS50850"/>
    </source>
</evidence>
<feature type="transmembrane region" description="Helical" evidence="6">
    <location>
        <begin position="12"/>
        <end position="36"/>
    </location>
</feature>
<feature type="transmembrane region" description="Helical" evidence="6">
    <location>
        <begin position="343"/>
        <end position="363"/>
    </location>
</feature>
<keyword evidence="2" id="KW-1003">Cell membrane</keyword>
<dbReference type="EMBL" id="JBGFFX010000011">
    <property type="protein sequence ID" value="MEY8772111.1"/>
    <property type="molecule type" value="Genomic_DNA"/>
</dbReference>
<dbReference type="PANTHER" id="PTHR43124">
    <property type="entry name" value="PURINE EFFLUX PUMP PBUE"/>
    <property type="match status" value="1"/>
</dbReference>
<dbReference type="InterPro" id="IPR036259">
    <property type="entry name" value="MFS_trans_sf"/>
</dbReference>
<comment type="caution">
    <text evidence="8">The sequence shown here is derived from an EMBL/GenBank/DDBJ whole genome shotgun (WGS) entry which is preliminary data.</text>
</comment>
<evidence type="ECO:0000256" key="3">
    <source>
        <dbReference type="ARBA" id="ARBA00022692"/>
    </source>
</evidence>
<dbReference type="RefSeq" id="WP_369896244.1">
    <property type="nucleotide sequence ID" value="NZ_JBGFFX010000011.1"/>
</dbReference>
<keyword evidence="3 6" id="KW-0812">Transmembrane</keyword>
<feature type="transmembrane region" description="Helical" evidence="6">
    <location>
        <begin position="169"/>
        <end position="191"/>
    </location>
</feature>
<accession>A0ABV4EBB8</accession>
<evidence type="ECO:0000256" key="4">
    <source>
        <dbReference type="ARBA" id="ARBA00022989"/>
    </source>
</evidence>
<name>A0ABV4EBB8_9GAMM</name>
<evidence type="ECO:0000256" key="2">
    <source>
        <dbReference type="ARBA" id="ARBA00022475"/>
    </source>
</evidence>
<dbReference type="PANTHER" id="PTHR43124:SF3">
    <property type="entry name" value="CHLORAMPHENICOL EFFLUX PUMP RV0191"/>
    <property type="match status" value="1"/>
</dbReference>